<keyword evidence="2" id="KW-0732">Signal</keyword>
<feature type="repeat" description="TPR" evidence="1">
    <location>
        <begin position="472"/>
        <end position="505"/>
    </location>
</feature>
<keyword evidence="1" id="KW-0802">TPR repeat</keyword>
<proteinExistence type="predicted"/>
<dbReference type="Gene3D" id="2.60.120.1130">
    <property type="match status" value="1"/>
</dbReference>
<feature type="repeat" description="TPR" evidence="1">
    <location>
        <begin position="574"/>
        <end position="606"/>
    </location>
</feature>
<dbReference type="InterPro" id="IPR038765">
    <property type="entry name" value="Papain-like_cys_pep_sf"/>
</dbReference>
<dbReference type="SUPFAM" id="SSF48452">
    <property type="entry name" value="TPR-like"/>
    <property type="match status" value="2"/>
</dbReference>
<dbReference type="EMBL" id="DTIN01000009">
    <property type="protein sequence ID" value="HFX13022.1"/>
    <property type="molecule type" value="Genomic_DNA"/>
</dbReference>
<dbReference type="PANTHER" id="PTHR12558:SF13">
    <property type="entry name" value="CELL DIVISION CYCLE PROTEIN 27 HOMOLOG"/>
    <property type="match status" value="1"/>
</dbReference>
<dbReference type="InterPro" id="IPR002931">
    <property type="entry name" value="Transglutaminase-like"/>
</dbReference>
<name>A0A7C3RQE6_DICTH</name>
<dbReference type="Pfam" id="PF12969">
    <property type="entry name" value="DUF3857"/>
    <property type="match status" value="1"/>
</dbReference>
<dbReference type="PROSITE" id="PS50005">
    <property type="entry name" value="TPR"/>
    <property type="match status" value="2"/>
</dbReference>
<evidence type="ECO:0000256" key="1">
    <source>
        <dbReference type="PROSITE-ProRule" id="PRU00339"/>
    </source>
</evidence>
<organism evidence="5">
    <name type="scientific">Dictyoglomus thermophilum</name>
    <dbReference type="NCBI Taxonomy" id="14"/>
    <lineage>
        <taxon>Bacteria</taxon>
        <taxon>Pseudomonadati</taxon>
        <taxon>Dictyoglomota</taxon>
        <taxon>Dictyoglomia</taxon>
        <taxon>Dictyoglomales</taxon>
        <taxon>Dictyoglomaceae</taxon>
        <taxon>Dictyoglomus</taxon>
    </lineage>
</organism>
<dbReference type="InterPro" id="IPR019734">
    <property type="entry name" value="TPR_rpt"/>
</dbReference>
<evidence type="ECO:0000259" key="4">
    <source>
        <dbReference type="Pfam" id="PF12969"/>
    </source>
</evidence>
<feature type="domain" description="Transglutaminase-like" evidence="3">
    <location>
        <begin position="870"/>
        <end position="976"/>
    </location>
</feature>
<evidence type="ECO:0000259" key="3">
    <source>
        <dbReference type="Pfam" id="PF01841"/>
    </source>
</evidence>
<dbReference type="PANTHER" id="PTHR12558">
    <property type="entry name" value="CELL DIVISION CYCLE 16,23,27"/>
    <property type="match status" value="1"/>
</dbReference>
<dbReference type="Gene3D" id="1.25.40.10">
    <property type="entry name" value="Tetratricopeptide repeat domain"/>
    <property type="match status" value="2"/>
</dbReference>
<feature type="domain" description="DUF3857" evidence="4">
    <location>
        <begin position="656"/>
        <end position="821"/>
    </location>
</feature>
<dbReference type="SMART" id="SM00028">
    <property type="entry name" value="TPR"/>
    <property type="match status" value="4"/>
</dbReference>
<dbReference type="Pfam" id="PF01841">
    <property type="entry name" value="Transglut_core"/>
    <property type="match status" value="1"/>
</dbReference>
<comment type="caution">
    <text evidence="5">The sequence shown here is derived from an EMBL/GenBank/DDBJ whole genome shotgun (WGS) entry which is preliminary data.</text>
</comment>
<reference evidence="5" key="1">
    <citation type="journal article" date="2020" name="mSystems">
        <title>Genome- and Community-Level Interaction Insights into Carbon Utilization and Element Cycling Functions of Hydrothermarchaeota in Hydrothermal Sediment.</title>
        <authorList>
            <person name="Zhou Z."/>
            <person name="Liu Y."/>
            <person name="Xu W."/>
            <person name="Pan J."/>
            <person name="Luo Z.H."/>
            <person name="Li M."/>
        </authorList>
    </citation>
    <scope>NUCLEOTIDE SEQUENCE [LARGE SCALE GENOMIC DNA]</scope>
    <source>
        <strain evidence="5">SpSt-81</strain>
    </source>
</reference>
<dbReference type="SUPFAM" id="SSF54001">
    <property type="entry name" value="Cysteine proteinases"/>
    <property type="match status" value="1"/>
</dbReference>
<sequence length="1228" mass="145291">MKRKNIFLLFLLIILIFQVSAQQKADPKILWSAILDENFNYVKNLETDDFNTNIAKALIFLLEDNFTESWNYWKKALQINSSSYWHDIIGLLGEGAWENLGIFKEIPIILKDKKNLSPFMENLYWKSLLSQQKIKEIYNYARSKGFITDFLFIGPFENVGNSGLYKEFPPEKEILLNQKYKGKNGIEINWFKPMEKSINGYINLYNLFYPNKWSTAYALCYIFMPKSQEVLIKIGSPNSYKLFIDDSFIYSIETERRNLFDQEIIKIYLPLGWHKLLIKISNTMGPFGFYLGITNEKNEPISGIKISENIQNYIKRNLSWVKIIPQKDFIRESSLSEIFYSFYGFLLGTYYGYSDAGEEFLERAEKIKPKSSLIKFLKGKLEYELGNLETAKKYMDIAYKGNRDIKLSAYYLSLYNLNYGRYEDAIKIIKENIHDNSFLLRSLLSRIFISLSWEKEVNSNVNTLSSKYPNSIETLFLIGKYYEIKEIKDKAIDYYQKALSIDTENWEMFLTLYNLADELNRIDILENLLDIALEKDPTSTWAYLEKIRLYMIRGDKEKAFSILERVEKISYQYPETYLYKGKLYLEDNDEKAIELFERTLQLNPYFTNLRIYINHLKREEYNLPDVSSYLESKIPEEYLEYPAVILLDQKERTFFNDGTSRMIYHKLIKILKNSAKDKYGEIQIDYDSSFERVRILRARTIKPNGDEIEVSTIQDFPILSDYPLYTDERKIVLSYPGIEKGAILECLYMVEEYTGGIYGKNFQDIFFFQNEIPSLYSRFILKIPKDLEIKYTFYNGNKEPNIEEDKKWKTYKWEMEKLPAIIEEPLMPKVIDLIPQVWITTFKDWEQLADLYYSLAYPQIRADKAIKEKVKELILGLKKEEDKIKAIYYYVTSEIRYVGLEFGIGGIMPHSAPSIFREKYGDCKDKAILLITMLQEAGIEAYYTLVNTRYSISFKKEIPAFQFDHAIVAVPLNNNFIFLDGTAENTPFGEVPYMDQGADVMIIKDEKPVFTKIPMSKPEENAKDFKTEIIFENGKALMKTTLSFKGYFATYFRWLLDSLSYEEKENLISYLINNTYPGSYLTSWNIENLYNLEAPLRINVQYYNSQLLKNNKYTYIYSPFITKIEKAEEIFKEERIYPIQYYLPYEEKELITINLSSINKIPENILENVNIENPWITYTRKCYWEGKNILIERNFKLKEIFIPTENYKEYKKTIEEIIDRDNEILILR</sequence>
<gene>
    <name evidence="5" type="ORF">ENW00_02550</name>
</gene>
<evidence type="ECO:0000256" key="2">
    <source>
        <dbReference type="SAM" id="SignalP"/>
    </source>
</evidence>
<dbReference type="InterPro" id="IPR011990">
    <property type="entry name" value="TPR-like_helical_dom_sf"/>
</dbReference>
<feature type="signal peptide" evidence="2">
    <location>
        <begin position="1"/>
        <end position="21"/>
    </location>
</feature>
<dbReference type="InterPro" id="IPR024618">
    <property type="entry name" value="DUF3857"/>
</dbReference>
<feature type="chain" id="PRO_5027884817" evidence="2">
    <location>
        <begin position="22"/>
        <end position="1228"/>
    </location>
</feature>
<dbReference type="AlphaFoldDB" id="A0A7C3RQE6"/>
<protein>
    <submittedName>
        <fullName evidence="5">DUF3857 domain-containing protein</fullName>
    </submittedName>
</protein>
<accession>A0A7C3RQE6</accession>
<evidence type="ECO:0000313" key="5">
    <source>
        <dbReference type="EMBL" id="HFX13022.1"/>
    </source>
</evidence>
<dbReference type="Gene3D" id="2.60.40.3140">
    <property type="match status" value="1"/>
</dbReference>
<dbReference type="Gene3D" id="3.10.620.30">
    <property type="match status" value="1"/>
</dbReference>